<evidence type="ECO:0000256" key="1">
    <source>
        <dbReference type="SAM" id="MobiDB-lite"/>
    </source>
</evidence>
<keyword evidence="4" id="KW-1185">Reference proteome</keyword>
<name>A0ABR2S0U6_9ROSI</name>
<comment type="caution">
    <text evidence="3">The sequence shown here is derived from an EMBL/GenBank/DDBJ whole genome shotgun (WGS) entry which is preliminary data.</text>
</comment>
<protein>
    <submittedName>
        <fullName evidence="3">Uncharacterized protein</fullName>
    </submittedName>
</protein>
<feature type="region of interest" description="Disordered" evidence="1">
    <location>
        <begin position="75"/>
        <end position="116"/>
    </location>
</feature>
<organism evidence="3 4">
    <name type="scientific">Hibiscus sabdariffa</name>
    <name type="common">roselle</name>
    <dbReference type="NCBI Taxonomy" id="183260"/>
    <lineage>
        <taxon>Eukaryota</taxon>
        <taxon>Viridiplantae</taxon>
        <taxon>Streptophyta</taxon>
        <taxon>Embryophyta</taxon>
        <taxon>Tracheophyta</taxon>
        <taxon>Spermatophyta</taxon>
        <taxon>Magnoliopsida</taxon>
        <taxon>eudicotyledons</taxon>
        <taxon>Gunneridae</taxon>
        <taxon>Pentapetalae</taxon>
        <taxon>rosids</taxon>
        <taxon>malvids</taxon>
        <taxon>Malvales</taxon>
        <taxon>Malvaceae</taxon>
        <taxon>Malvoideae</taxon>
        <taxon>Hibiscus</taxon>
    </lineage>
</organism>
<evidence type="ECO:0000313" key="3">
    <source>
        <dbReference type="EMBL" id="KAK9018823.1"/>
    </source>
</evidence>
<reference evidence="3 4" key="1">
    <citation type="journal article" date="2024" name="G3 (Bethesda)">
        <title>Genome assembly of Hibiscus sabdariffa L. provides insights into metabolisms of medicinal natural products.</title>
        <authorList>
            <person name="Kim T."/>
        </authorList>
    </citation>
    <scope>NUCLEOTIDE SEQUENCE [LARGE SCALE GENOMIC DNA]</scope>
    <source>
        <strain evidence="3">TK-2024</strain>
        <tissue evidence="3">Old leaves</tissue>
    </source>
</reference>
<accession>A0ABR2S0U6</accession>
<gene>
    <name evidence="3" type="ORF">V6N11_033870</name>
</gene>
<keyword evidence="2" id="KW-0472">Membrane</keyword>
<evidence type="ECO:0000313" key="4">
    <source>
        <dbReference type="Proteomes" id="UP001396334"/>
    </source>
</evidence>
<feature type="compositionally biased region" description="Basic residues" evidence="1">
    <location>
        <begin position="75"/>
        <end position="86"/>
    </location>
</feature>
<dbReference type="Proteomes" id="UP001396334">
    <property type="component" value="Unassembled WGS sequence"/>
</dbReference>
<proteinExistence type="predicted"/>
<evidence type="ECO:0000256" key="2">
    <source>
        <dbReference type="SAM" id="Phobius"/>
    </source>
</evidence>
<dbReference type="EMBL" id="JBBPBN010000018">
    <property type="protein sequence ID" value="KAK9018823.1"/>
    <property type="molecule type" value="Genomic_DNA"/>
</dbReference>
<keyword evidence="2" id="KW-0812">Transmembrane</keyword>
<feature type="transmembrane region" description="Helical" evidence="2">
    <location>
        <begin position="12"/>
        <end position="30"/>
    </location>
</feature>
<sequence>MWRKKNNQVCILLHLTMNDLMGTFVIVMFYNKAECMRVKQTEEKATNVVATATSNGVPHILYWVKSEVSSVYSRLKSKRSSNRPKKYPLLEGREAPKVNESLEEMEASNGRKVEEM</sequence>
<keyword evidence="2" id="KW-1133">Transmembrane helix</keyword>